<dbReference type="Pfam" id="PF06881">
    <property type="entry name" value="Elongin_A"/>
    <property type="match status" value="1"/>
</dbReference>
<evidence type="ECO:0000313" key="2">
    <source>
        <dbReference type="EMBL" id="QPG72935.1"/>
    </source>
</evidence>
<dbReference type="KEGG" id="bnn:FOA43_000239"/>
<gene>
    <name evidence="2" type="ORF">FOA43_000239</name>
</gene>
<name>A0A875RY28_EENNA</name>
<dbReference type="Gene3D" id="6.10.250.3180">
    <property type="match status" value="1"/>
</dbReference>
<organism evidence="2 3">
    <name type="scientific">Eeniella nana</name>
    <name type="common">Yeast</name>
    <name type="synonym">Brettanomyces nanus</name>
    <dbReference type="NCBI Taxonomy" id="13502"/>
    <lineage>
        <taxon>Eukaryota</taxon>
        <taxon>Fungi</taxon>
        <taxon>Dikarya</taxon>
        <taxon>Ascomycota</taxon>
        <taxon>Saccharomycotina</taxon>
        <taxon>Pichiomycetes</taxon>
        <taxon>Pichiales</taxon>
        <taxon>Pichiaceae</taxon>
        <taxon>Brettanomyces</taxon>
    </lineage>
</organism>
<dbReference type="GO" id="GO:0006368">
    <property type="term" value="P:transcription elongation by RNA polymerase II"/>
    <property type="evidence" value="ECO:0007669"/>
    <property type="project" value="InterPro"/>
</dbReference>
<dbReference type="InterPro" id="IPR010684">
    <property type="entry name" value="RNA_pol_II_trans_fac_SIII_A"/>
</dbReference>
<protein>
    <recommendedName>
        <fullName evidence="4">Elongin-A</fullName>
    </recommendedName>
</protein>
<dbReference type="EMBL" id="CP064812">
    <property type="protein sequence ID" value="QPG72935.1"/>
    <property type="molecule type" value="Genomic_DNA"/>
</dbReference>
<feature type="region of interest" description="Disordered" evidence="1">
    <location>
        <begin position="248"/>
        <end position="274"/>
    </location>
</feature>
<sequence>MTERRAGALPLVNLARLRCLQNSHLINDIGCTPYHLIEPILKKKTAKSLHIIEEHSPQILPYSDPLWRSLIQRDFFDRPLEQYQVKNGKRSSVPARDLYEKYAEERELQRKQATMTFKQLTRTLNMRKNKRKVKTLDHVIHSSRGPRGTLQLQHSQQHSSVFKSSLLEKARHQNKIRSQFLSEGKRVSNLSIKTKQPQITTGDKIVRSRASSHVPSLLSYPKMVTKQGFIRTPRVMLSAIRVSSPPVKRRIDISTKGNSKRPKPSPELGRHTSSNVYIYDAK</sequence>
<reference evidence="2" key="1">
    <citation type="submission" date="2020-10" db="EMBL/GenBank/DDBJ databases">
        <authorList>
            <person name="Roach M.J.R."/>
        </authorList>
    </citation>
    <scope>NUCLEOTIDE SEQUENCE</scope>
    <source>
        <strain evidence="2">CBS 1945</strain>
    </source>
</reference>
<keyword evidence="3" id="KW-1185">Reference proteome</keyword>
<dbReference type="Proteomes" id="UP000662931">
    <property type="component" value="Chromosome 1"/>
</dbReference>
<evidence type="ECO:0008006" key="4">
    <source>
        <dbReference type="Google" id="ProtNLM"/>
    </source>
</evidence>
<dbReference type="GeneID" id="62193640"/>
<dbReference type="PANTHER" id="PTHR47543">
    <property type="entry name" value="OS08G0169600 PROTEIN"/>
    <property type="match status" value="1"/>
</dbReference>
<evidence type="ECO:0000313" key="3">
    <source>
        <dbReference type="Proteomes" id="UP000662931"/>
    </source>
</evidence>
<dbReference type="AlphaFoldDB" id="A0A875RY28"/>
<accession>A0A875RY28</accession>
<dbReference type="PANTHER" id="PTHR47543:SF2">
    <property type="entry name" value="RNA POLYMERASE II TRANSCRIPTION FACTOR SIII SUBUNIT A"/>
    <property type="match status" value="1"/>
</dbReference>
<dbReference type="GO" id="GO:0070449">
    <property type="term" value="C:elongin complex"/>
    <property type="evidence" value="ECO:0007669"/>
    <property type="project" value="InterPro"/>
</dbReference>
<evidence type="ECO:0000256" key="1">
    <source>
        <dbReference type="SAM" id="MobiDB-lite"/>
    </source>
</evidence>
<dbReference type="RefSeq" id="XP_038776500.1">
    <property type="nucleotide sequence ID" value="XM_038920572.1"/>
</dbReference>
<proteinExistence type="predicted"/>
<dbReference type="OrthoDB" id="21513at2759"/>